<dbReference type="EC" id="2.7.1.121" evidence="3"/>
<comment type="subunit">
    <text evidence="7">Homodimer. The dihydroxyacetone kinase complex is composed of a homodimer of DhaM, a homodimer of DhaK and the subunit DhaL.</text>
</comment>
<dbReference type="RefSeq" id="WP_218320505.1">
    <property type="nucleotide sequence ID" value="NZ_JAEEGC010000045.1"/>
</dbReference>
<dbReference type="GO" id="GO:0019563">
    <property type="term" value="P:glycerol catabolic process"/>
    <property type="evidence" value="ECO:0007669"/>
    <property type="project" value="TreeGrafter"/>
</dbReference>
<evidence type="ECO:0000256" key="7">
    <source>
        <dbReference type="ARBA" id="ARBA00046577"/>
    </source>
</evidence>
<sequence length="212" mass="22929">MSITSSKVIEILNRIDDVMNENKQFLTDLDAAVGDGDHGINMSRGFNAVREKLKTNTINKIGDIFKVVGMTLVATVGGASGPLYGTAFMKAAVVVQNNEELDINDLLKVMEAALEGIMYRGKAQAGEKTMLDVIIPAINALKAGISENKKTVDILFDVKEAAKAGVEYTKTIIATKGRASYLGDRSISHQDPGATSSYLMLNVIYEEIKKLQ</sequence>
<evidence type="ECO:0000256" key="4">
    <source>
        <dbReference type="ARBA" id="ARBA00022679"/>
    </source>
</evidence>
<dbReference type="NCBIfam" id="TIGR02365">
    <property type="entry name" value="dha_L_ycgS"/>
    <property type="match status" value="1"/>
</dbReference>
<evidence type="ECO:0000256" key="1">
    <source>
        <dbReference type="ARBA" id="ARBA00001113"/>
    </source>
</evidence>
<comment type="caution">
    <text evidence="10">The sequence shown here is derived from an EMBL/GenBank/DDBJ whole genome shotgun (WGS) entry which is preliminary data.</text>
</comment>
<accession>A0A949TN02</accession>
<proteinExistence type="predicted"/>
<dbReference type="InterPro" id="IPR012737">
    <property type="entry name" value="DhaK_L_YcgS"/>
</dbReference>
<dbReference type="PROSITE" id="PS51480">
    <property type="entry name" value="DHAL"/>
    <property type="match status" value="1"/>
</dbReference>
<gene>
    <name evidence="10" type="primary">dhaL</name>
    <name evidence="10" type="ORF">I6U48_11010</name>
</gene>
<dbReference type="SMART" id="SM01120">
    <property type="entry name" value="Dak2"/>
    <property type="match status" value="1"/>
</dbReference>
<dbReference type="PANTHER" id="PTHR28629:SF4">
    <property type="entry name" value="TRIOKINASE_FMN CYCLASE"/>
    <property type="match status" value="1"/>
</dbReference>
<dbReference type="FunFam" id="1.25.40.340:FF:000002">
    <property type="entry name" value="Dihydroxyacetone kinase, L subunit"/>
    <property type="match status" value="1"/>
</dbReference>
<name>A0A949TN02_9CLOT</name>
<dbReference type="InterPro" id="IPR050861">
    <property type="entry name" value="Dihydroxyacetone_Kinase"/>
</dbReference>
<dbReference type="GO" id="GO:0004371">
    <property type="term" value="F:glycerone kinase activity"/>
    <property type="evidence" value="ECO:0007669"/>
    <property type="project" value="InterPro"/>
</dbReference>
<dbReference type="InterPro" id="IPR004007">
    <property type="entry name" value="DhaL_dom"/>
</dbReference>
<dbReference type="EMBL" id="JAEEGC010000045">
    <property type="protein sequence ID" value="MBV7273437.1"/>
    <property type="molecule type" value="Genomic_DNA"/>
</dbReference>
<keyword evidence="5 10" id="KW-0418">Kinase</keyword>
<comment type="pathway">
    <text evidence="2">Polyol metabolism; glycerol degradation.</text>
</comment>
<evidence type="ECO:0000313" key="11">
    <source>
        <dbReference type="Proteomes" id="UP000694308"/>
    </source>
</evidence>
<comment type="catalytic activity">
    <reaction evidence="1">
        <text>dihydroxyacetone + phosphoenolpyruvate = dihydroxyacetone phosphate + pyruvate</text>
        <dbReference type="Rhea" id="RHEA:18381"/>
        <dbReference type="ChEBI" id="CHEBI:15361"/>
        <dbReference type="ChEBI" id="CHEBI:16016"/>
        <dbReference type="ChEBI" id="CHEBI:57642"/>
        <dbReference type="ChEBI" id="CHEBI:58702"/>
        <dbReference type="EC" id="2.7.1.121"/>
    </reaction>
</comment>
<evidence type="ECO:0000259" key="9">
    <source>
        <dbReference type="PROSITE" id="PS51480"/>
    </source>
</evidence>
<protein>
    <recommendedName>
        <fullName evidence="3">phosphoenolpyruvate--glycerone phosphotransferase</fullName>
        <ecNumber evidence="3">2.7.1.121</ecNumber>
    </recommendedName>
</protein>
<evidence type="ECO:0000256" key="5">
    <source>
        <dbReference type="ARBA" id="ARBA00022777"/>
    </source>
</evidence>
<comment type="function">
    <text evidence="8">ADP-binding subunit of the dihydroxyacetone kinase, which is responsible for the phosphoenolpyruvate (PEP)-dependent phosphorylation of dihydroxyacetone. DhaL-ADP is converted to DhaL-ATP via a phosphoryl group transfer from DhaM and transmits it to dihydroxyacetone binds to DhaK.</text>
</comment>
<dbReference type="GO" id="GO:0047324">
    <property type="term" value="F:phosphoenolpyruvate-glycerone phosphotransferase activity"/>
    <property type="evidence" value="ECO:0007669"/>
    <property type="project" value="UniProtKB-EC"/>
</dbReference>
<keyword evidence="11" id="KW-1185">Reference proteome</keyword>
<dbReference type="GO" id="GO:0005829">
    <property type="term" value="C:cytosol"/>
    <property type="evidence" value="ECO:0007669"/>
    <property type="project" value="TreeGrafter"/>
</dbReference>
<evidence type="ECO:0000256" key="6">
    <source>
        <dbReference type="ARBA" id="ARBA00022798"/>
    </source>
</evidence>
<feature type="domain" description="DhaL" evidence="9">
    <location>
        <begin position="6"/>
        <end position="206"/>
    </location>
</feature>
<dbReference type="AlphaFoldDB" id="A0A949TN02"/>
<evidence type="ECO:0000256" key="2">
    <source>
        <dbReference type="ARBA" id="ARBA00004745"/>
    </source>
</evidence>
<evidence type="ECO:0000256" key="8">
    <source>
        <dbReference type="ARBA" id="ARBA00055771"/>
    </source>
</evidence>
<dbReference type="Pfam" id="PF02734">
    <property type="entry name" value="Dak2"/>
    <property type="match status" value="1"/>
</dbReference>
<dbReference type="PANTHER" id="PTHR28629">
    <property type="entry name" value="TRIOKINASE/FMN CYCLASE"/>
    <property type="match status" value="1"/>
</dbReference>
<evidence type="ECO:0000256" key="3">
    <source>
        <dbReference type="ARBA" id="ARBA00012095"/>
    </source>
</evidence>
<evidence type="ECO:0000313" key="10">
    <source>
        <dbReference type="EMBL" id="MBV7273437.1"/>
    </source>
</evidence>
<dbReference type="Proteomes" id="UP000694308">
    <property type="component" value="Unassembled WGS sequence"/>
</dbReference>
<keyword evidence="6" id="KW-0319">Glycerol metabolism</keyword>
<organism evidence="10 11">
    <name type="scientific">Clostridium thailandense</name>
    <dbReference type="NCBI Taxonomy" id="2794346"/>
    <lineage>
        <taxon>Bacteria</taxon>
        <taxon>Bacillati</taxon>
        <taxon>Bacillota</taxon>
        <taxon>Clostridia</taxon>
        <taxon>Eubacteriales</taxon>
        <taxon>Clostridiaceae</taxon>
        <taxon>Clostridium</taxon>
    </lineage>
</organism>
<keyword evidence="4" id="KW-0808">Transferase</keyword>
<reference evidence="10" key="1">
    <citation type="submission" date="2020-12" db="EMBL/GenBank/DDBJ databases">
        <title>Clostridium thailandense sp. nov., a novel acetogenic bacterium isolated from peat land soil in Thailand.</title>
        <authorList>
            <person name="Chaikitkaew S."/>
            <person name="Birkeland N.K."/>
        </authorList>
    </citation>
    <scope>NUCLEOTIDE SEQUENCE</scope>
    <source>
        <strain evidence="10">PL3</strain>
    </source>
</reference>